<comment type="pathway">
    <text evidence="3">Quinol/quinone metabolism; menaquinone biosynthesis.</text>
</comment>
<evidence type="ECO:0000259" key="4">
    <source>
        <dbReference type="Pfam" id="PF00561"/>
    </source>
</evidence>
<dbReference type="RefSeq" id="WP_253060970.1">
    <property type="nucleotide sequence ID" value="NZ_JAMXWM010000007.1"/>
</dbReference>
<dbReference type="Gene3D" id="3.40.50.1820">
    <property type="entry name" value="alpha/beta hydrolase"/>
    <property type="match status" value="1"/>
</dbReference>
<reference evidence="6" key="1">
    <citation type="journal article" date="2019" name="Int. J. Syst. Evol. Microbiol.">
        <title>The Global Catalogue of Microorganisms (GCM) 10K type strain sequencing project: providing services to taxonomists for standard genome sequencing and annotation.</title>
        <authorList>
            <consortium name="The Broad Institute Genomics Platform"/>
            <consortium name="The Broad Institute Genome Sequencing Center for Infectious Disease"/>
            <person name="Wu L."/>
            <person name="Ma J."/>
        </authorList>
    </citation>
    <scope>NUCLEOTIDE SEQUENCE [LARGE SCALE GENOMIC DNA]</scope>
    <source>
        <strain evidence="6">TISTR 2466</strain>
    </source>
</reference>
<dbReference type="InterPro" id="IPR029058">
    <property type="entry name" value="AB_hydrolase_fold"/>
</dbReference>
<evidence type="ECO:0000256" key="2">
    <source>
        <dbReference type="ARBA" id="ARBA00023239"/>
    </source>
</evidence>
<dbReference type="PRINTS" id="PR00111">
    <property type="entry name" value="ABHYDROLASE"/>
</dbReference>
<comment type="function">
    <text evidence="3">Catalyzes a proton abstraction reaction that results in 2,5-elimination of pyruvate from 2-succinyl-5-enolpyruvyl-6-hydroxy-3-cyclohexene-1-carboxylate (SEPHCHC) and the formation of 2-succinyl-6-hydroxy-2,4-cyclohexadiene-1-carboxylate (SHCHC).</text>
</comment>
<dbReference type="Proteomes" id="UP001597399">
    <property type="component" value="Unassembled WGS sequence"/>
</dbReference>
<dbReference type="PANTHER" id="PTHR42916">
    <property type="entry name" value="2-SUCCINYL-5-ENOLPYRUVYL-6-HYDROXY-3-CYCLOHEXENE-1-CARBOXYLATE SYNTHASE"/>
    <property type="match status" value="1"/>
</dbReference>
<organism evidence="5 6">
    <name type="scientific">Sporolactobacillus shoreicorticis</name>
    <dbReference type="NCBI Taxonomy" id="1923877"/>
    <lineage>
        <taxon>Bacteria</taxon>
        <taxon>Bacillati</taxon>
        <taxon>Bacillota</taxon>
        <taxon>Bacilli</taxon>
        <taxon>Bacillales</taxon>
        <taxon>Sporolactobacillaceae</taxon>
        <taxon>Sporolactobacillus</taxon>
    </lineage>
</organism>
<comment type="caution">
    <text evidence="5">The sequence shown here is derived from an EMBL/GenBank/DDBJ whole genome shotgun (WGS) entry which is preliminary data.</text>
</comment>
<evidence type="ECO:0000256" key="3">
    <source>
        <dbReference type="HAMAP-Rule" id="MF_01660"/>
    </source>
</evidence>
<proteinExistence type="inferred from homology"/>
<name>A0ABW5S7C6_9BACL</name>
<comment type="subunit">
    <text evidence="3">Monomer.</text>
</comment>
<comment type="pathway">
    <text evidence="3">Quinol/quinone metabolism; 1,4-dihydroxy-2-naphthoate biosynthesis; 1,4-dihydroxy-2-naphthoate from chorismate: step 3/7.</text>
</comment>
<keyword evidence="2 3" id="KW-0456">Lyase</keyword>
<comment type="similarity">
    <text evidence="3">Belongs to the AB hydrolase superfamily. MenH family.</text>
</comment>
<accession>A0ABW5S7C6</accession>
<evidence type="ECO:0000256" key="1">
    <source>
        <dbReference type="ARBA" id="ARBA00022428"/>
    </source>
</evidence>
<evidence type="ECO:0000313" key="5">
    <source>
        <dbReference type="EMBL" id="MFD2695224.1"/>
    </source>
</evidence>
<dbReference type="EMBL" id="JBHUMQ010000039">
    <property type="protein sequence ID" value="MFD2695224.1"/>
    <property type="molecule type" value="Genomic_DNA"/>
</dbReference>
<dbReference type="GO" id="GO:0070205">
    <property type="term" value="F:2-succinyl-6-hydroxy-2,4-cyclohexadiene-1-carboxylate synthase activity"/>
    <property type="evidence" value="ECO:0007669"/>
    <property type="project" value="UniProtKB-EC"/>
</dbReference>
<keyword evidence="6" id="KW-1185">Reference proteome</keyword>
<feature type="domain" description="AB hydrolase-1" evidence="4">
    <location>
        <begin position="20"/>
        <end position="253"/>
    </location>
</feature>
<dbReference type="NCBIfam" id="TIGR03695">
    <property type="entry name" value="menH_SHCHC"/>
    <property type="match status" value="1"/>
</dbReference>
<dbReference type="InterPro" id="IPR000073">
    <property type="entry name" value="AB_hydrolase_1"/>
</dbReference>
<dbReference type="EC" id="4.2.99.20" evidence="3"/>
<dbReference type="Pfam" id="PF00561">
    <property type="entry name" value="Abhydrolase_1"/>
    <property type="match status" value="1"/>
</dbReference>
<protein>
    <recommendedName>
        <fullName evidence="3">Putative 2-succinyl-6-hydroxy-2,4-cyclohexadiene-1-carboxylate synthase</fullName>
        <shortName evidence="3">SHCHC synthase</shortName>
        <ecNumber evidence="3">4.2.99.20</ecNumber>
    </recommendedName>
</protein>
<gene>
    <name evidence="3 5" type="primary">menH</name>
    <name evidence="5" type="ORF">ACFSUE_16580</name>
</gene>
<evidence type="ECO:0000313" key="6">
    <source>
        <dbReference type="Proteomes" id="UP001597399"/>
    </source>
</evidence>
<dbReference type="InterPro" id="IPR022485">
    <property type="entry name" value="SHCHC_synthase_MenH"/>
</dbReference>
<sequence length="278" mass="31692">MKAELRGVVYHYELKGSGVPLLLLHGFTGSMETWHFLEELMIKNYQLIFVDIIGHGQTDCPKDAQRYSIIEVANDLKALLDLLGLDRVHILGYSMGGRLALTFACLFPERILSLILESSSPGLKTEEERYERRLHDRNLAESICARGIHAFVDYWEQIPLFHSQKKLPMRKRAVLHNQRLSNQTTGLSNSLIGMGTGSQPSWWDHLPSLLVPVLLMTGSVDSKFCSIASEMHDRLPNAKWRVIPNAGHTVHLEQQRLFSQCVHTFVQSYIGYQGRKRK</sequence>
<dbReference type="SUPFAM" id="SSF53474">
    <property type="entry name" value="alpha/beta-Hydrolases"/>
    <property type="match status" value="1"/>
</dbReference>
<comment type="catalytic activity">
    <reaction evidence="3">
        <text>5-enolpyruvoyl-6-hydroxy-2-succinyl-cyclohex-3-ene-1-carboxylate = (1R,6R)-6-hydroxy-2-succinyl-cyclohexa-2,4-diene-1-carboxylate + pyruvate</text>
        <dbReference type="Rhea" id="RHEA:25597"/>
        <dbReference type="ChEBI" id="CHEBI:15361"/>
        <dbReference type="ChEBI" id="CHEBI:58689"/>
        <dbReference type="ChEBI" id="CHEBI:58818"/>
        <dbReference type="EC" id="4.2.99.20"/>
    </reaction>
</comment>
<keyword evidence="1 3" id="KW-0474">Menaquinone biosynthesis</keyword>
<dbReference type="PANTHER" id="PTHR42916:SF1">
    <property type="entry name" value="PROTEIN PHYLLO, CHLOROPLASTIC"/>
    <property type="match status" value="1"/>
</dbReference>
<dbReference type="HAMAP" id="MF_01660">
    <property type="entry name" value="MenH"/>
    <property type="match status" value="1"/>
</dbReference>